<feature type="non-terminal residue" evidence="3">
    <location>
        <position position="906"/>
    </location>
</feature>
<feature type="compositionally biased region" description="Basic and acidic residues" evidence="2">
    <location>
        <begin position="639"/>
        <end position="651"/>
    </location>
</feature>
<feature type="coiled-coil region" evidence="1">
    <location>
        <begin position="383"/>
        <end position="410"/>
    </location>
</feature>
<accession>A0A699IW89</accession>
<organism evidence="3">
    <name type="scientific">Tanacetum cinerariifolium</name>
    <name type="common">Dalmatian daisy</name>
    <name type="synonym">Chrysanthemum cinerariifolium</name>
    <dbReference type="NCBI Taxonomy" id="118510"/>
    <lineage>
        <taxon>Eukaryota</taxon>
        <taxon>Viridiplantae</taxon>
        <taxon>Streptophyta</taxon>
        <taxon>Embryophyta</taxon>
        <taxon>Tracheophyta</taxon>
        <taxon>Spermatophyta</taxon>
        <taxon>Magnoliopsida</taxon>
        <taxon>eudicotyledons</taxon>
        <taxon>Gunneridae</taxon>
        <taxon>Pentapetalae</taxon>
        <taxon>asterids</taxon>
        <taxon>campanulids</taxon>
        <taxon>Asterales</taxon>
        <taxon>Asteraceae</taxon>
        <taxon>Asteroideae</taxon>
        <taxon>Anthemideae</taxon>
        <taxon>Anthemidinae</taxon>
        <taxon>Tanacetum</taxon>
    </lineage>
</organism>
<feature type="compositionally biased region" description="Low complexity" evidence="2">
    <location>
        <begin position="263"/>
        <end position="295"/>
    </location>
</feature>
<proteinExistence type="predicted"/>
<comment type="caution">
    <text evidence="3">The sequence shown here is derived from an EMBL/GenBank/DDBJ whole genome shotgun (WGS) entry which is preliminary data.</text>
</comment>
<evidence type="ECO:0000256" key="1">
    <source>
        <dbReference type="SAM" id="Coils"/>
    </source>
</evidence>
<reference evidence="3" key="1">
    <citation type="journal article" date="2019" name="Sci. Rep.">
        <title>Draft genome of Tanacetum cinerariifolium, the natural source of mosquito coil.</title>
        <authorList>
            <person name="Yamashiro T."/>
            <person name="Shiraishi A."/>
            <person name="Satake H."/>
            <person name="Nakayama K."/>
        </authorList>
    </citation>
    <scope>NUCLEOTIDE SEQUENCE</scope>
</reference>
<evidence type="ECO:0000256" key="2">
    <source>
        <dbReference type="SAM" id="MobiDB-lite"/>
    </source>
</evidence>
<feature type="region of interest" description="Disordered" evidence="2">
    <location>
        <begin position="248"/>
        <end position="295"/>
    </location>
</feature>
<keyword evidence="1" id="KW-0175">Coiled coil</keyword>
<evidence type="ECO:0008006" key="4">
    <source>
        <dbReference type="Google" id="ProtNLM"/>
    </source>
</evidence>
<feature type="region of interest" description="Disordered" evidence="2">
    <location>
        <begin position="631"/>
        <end position="651"/>
    </location>
</feature>
<evidence type="ECO:0000313" key="3">
    <source>
        <dbReference type="EMBL" id="GEZ91155.1"/>
    </source>
</evidence>
<dbReference type="AlphaFoldDB" id="A0A699IW89"/>
<dbReference type="EMBL" id="BKCJ010340929">
    <property type="protein sequence ID" value="GEZ91155.1"/>
    <property type="molecule type" value="Genomic_DNA"/>
</dbReference>
<gene>
    <name evidence="3" type="ORF">Tci_563128</name>
</gene>
<protein>
    <recommendedName>
        <fullName evidence="4">Synaptobrevin, longin-like domain protein</fullName>
    </recommendedName>
</protein>
<sequence>MARLLFCDYHNMVAILENGEHNTDFHPMVDFIEASHLRYALTVKPTVYVSHLRQFWSTARIETTKEGTKILATVDGIVRTVSRNLKLRDEGGISSLPDAELFENLTLMGYNISLNQKFTFQKGQFSHKWKYLIHSIMQCLSPKSTGFNEFSSNIATALVCLATNRTYNFSKMIFDGLVKNVNNKVSKFLMYPRFLTMCLRMNKFRQITHTQTYVVPFHTKKLFTTLRVNNPSFSGRTVPFFAAMLVHQGEGSGTPTEPHHTPSPEAQTPSHSTHPSSSLPPVTTTSIPTVTSTKTTPIGQYTRRTRIAQSSVPLTIADEPTSPQRDVSQGEACPTDSGFIADQDMATIDKSSTLPHDSAPRVTSSAVVEGSMQQTFPELTALCTSLQRQLSDLTDKFQAQEVEINQLKEREMETVLTSMDAATILASGVVDVPTCSGSVPTTSTLAEGSVLTGNEELPTASPVFATANVVTPVTRRKGKEIKVETKTPKKQKVQEQIDARVARELEEQLEKKDQRRAEQIPKDAEIARIHAEEELQSIIDGLDSSNETVAKYLEEYRQFSSELPMERRIELISDLVKYQENYAKVKDFRGMTFEDVEAKFNSVWKQMEDFIPMGAKEEAERIKRKGINLEQKSAKKHKSSEEITEEAKSPEEVTEEKVKEMMHLVPIEEVYVEALQVKHPIIDWKVHSESQRSYWKITRVHHVAAKDKKIFMLVEKDYPLRKGLALVMICYKLQEPDNSLSMGDEHLDTIPATESNEFIKSNVENLIPIPSESEGIPDHKCDVPFHDNSPPLDEPDNSLSMEDEHLDTVLAMESDELIKSSVENLVPIPSESEGILDNMCDVPSYNNSPPLDVSKDQFQDLSESNEEFSSTDDDSFFLDNIDYVEASPPNFELVSSEVMEIVIPEV</sequence>
<name>A0A699IW89_TANCI</name>